<dbReference type="RefSeq" id="WP_005876657.1">
    <property type="nucleotide sequence ID" value="NZ_CABMNL010000001.1"/>
</dbReference>
<gene>
    <name evidence="1" type="ORF">OFAG_00726</name>
</gene>
<dbReference type="Proteomes" id="UP000003973">
    <property type="component" value="Unassembled WGS sequence"/>
</dbReference>
<organism evidence="1 2">
    <name type="scientific">Oxalobacter paraformigenes</name>
    <dbReference type="NCBI Taxonomy" id="556268"/>
    <lineage>
        <taxon>Bacteria</taxon>
        <taxon>Pseudomonadati</taxon>
        <taxon>Pseudomonadota</taxon>
        <taxon>Betaproteobacteria</taxon>
        <taxon>Burkholderiales</taxon>
        <taxon>Oxalobacteraceae</taxon>
        <taxon>Oxalobacter</taxon>
    </lineage>
</organism>
<dbReference type="AlphaFoldDB" id="C3X2Y7"/>
<reference evidence="1" key="1">
    <citation type="submission" date="2011-10" db="EMBL/GenBank/DDBJ databases">
        <title>The Genome Sequence of Oxalobacter formigenes HOxBLS.</title>
        <authorList>
            <consortium name="The Broad Institute Genome Sequencing Platform"/>
            <person name="Earl A."/>
            <person name="Ward D."/>
            <person name="Feldgarden M."/>
            <person name="Gevers D."/>
            <person name="Allison M.J."/>
            <person name="Humphrey S."/>
            <person name="Young S.K."/>
            <person name="Zeng Q."/>
            <person name="Gargeya S."/>
            <person name="Fitzgerald M."/>
            <person name="Haas B."/>
            <person name="Abouelleil A."/>
            <person name="Alvarado L."/>
            <person name="Arachchi H.M."/>
            <person name="Berlin A."/>
            <person name="Brown A."/>
            <person name="Chapman S.B."/>
            <person name="Chen Z."/>
            <person name="Dunbar C."/>
            <person name="Freedman E."/>
            <person name="Gearin G."/>
            <person name="Goldberg J."/>
            <person name="Griggs A."/>
            <person name="Gujja S."/>
            <person name="Heiman D."/>
            <person name="Howarth C."/>
            <person name="Larson L."/>
            <person name="Lui A."/>
            <person name="MacDonald P.J.P."/>
            <person name="Montmayeur A."/>
            <person name="Murphy C."/>
            <person name="Neiman D."/>
            <person name="Pearson M."/>
            <person name="Priest M."/>
            <person name="Roberts A."/>
            <person name="Saif S."/>
            <person name="Shea T."/>
            <person name="Shenoy N."/>
            <person name="Sisk P."/>
            <person name="Stolte C."/>
            <person name="Sykes S."/>
            <person name="Wortman J."/>
            <person name="Nusbaum C."/>
            <person name="Birren B."/>
        </authorList>
    </citation>
    <scope>NUCLEOTIDE SEQUENCE [LARGE SCALE GENOMIC DNA]</scope>
    <source>
        <strain evidence="1">HOxBLS</strain>
    </source>
</reference>
<name>C3X2Y7_9BURK</name>
<dbReference type="HOGENOM" id="CLU_2789964_0_0_4"/>
<sequence>MHKVQREVQALLLDSKGQLPPALMNEEIIAEALEMRDRIGTDYALIYLQFKGMSLEKAIDALKTPPSV</sequence>
<proteinExistence type="predicted"/>
<evidence type="ECO:0000313" key="2">
    <source>
        <dbReference type="Proteomes" id="UP000003973"/>
    </source>
</evidence>
<comment type="caution">
    <text evidence="1">The sequence shown here is derived from an EMBL/GenBank/DDBJ whole genome shotgun (WGS) entry which is preliminary data.</text>
</comment>
<evidence type="ECO:0000313" key="1">
    <source>
        <dbReference type="EMBL" id="EEO27573.1"/>
    </source>
</evidence>
<protein>
    <submittedName>
        <fullName evidence="1">Uncharacterized protein</fullName>
    </submittedName>
</protein>
<dbReference type="EMBL" id="ACDP02000023">
    <property type="protein sequence ID" value="EEO27573.1"/>
    <property type="molecule type" value="Genomic_DNA"/>
</dbReference>
<keyword evidence="2" id="KW-1185">Reference proteome</keyword>
<accession>C3X2Y7</accession>